<evidence type="ECO:0000313" key="4">
    <source>
        <dbReference type="Proteomes" id="UP001318860"/>
    </source>
</evidence>
<evidence type="ECO:0000259" key="2">
    <source>
        <dbReference type="Pfam" id="PF04195"/>
    </source>
</evidence>
<feature type="compositionally biased region" description="Basic residues" evidence="1">
    <location>
        <begin position="229"/>
        <end position="248"/>
    </location>
</feature>
<feature type="domain" description="Transposase (putative) gypsy type" evidence="2">
    <location>
        <begin position="52"/>
        <end position="115"/>
    </location>
</feature>
<keyword evidence="4" id="KW-1185">Reference proteome</keyword>
<dbReference type="EMBL" id="JABTTQ020001254">
    <property type="protein sequence ID" value="KAK6132552.1"/>
    <property type="molecule type" value="Genomic_DNA"/>
</dbReference>
<dbReference type="Proteomes" id="UP001318860">
    <property type="component" value="Unassembled WGS sequence"/>
</dbReference>
<sequence length="283" mass="31183">MRDSWELIKSTVRREEVSQIKHRFFIPPEYKVIIPRPQDRMHKPPPNCFTFHLASLEVGLRFPLSPTIEDILVRLGVCLAQFAPNAVRHIIGFIVLAKHFKVEPSVAHFWALYSITTLAKTNDRGMVVRSSQVAKVIRERKERLIVATQSYGLNIPPSPSVHSSGPSVAAPEATQTAQVERSEPPTEGQPLARPGEITIAGPPPFLAIEAGALSDPKDTGAPSDPKDKGKSKHKKSKSRSRSGSKSKNKGSGGSKQKKKKARVEKEQPTEEEISLALSQIADR</sequence>
<organism evidence="3 4">
    <name type="scientific">Rehmannia glutinosa</name>
    <name type="common">Chinese foxglove</name>
    <dbReference type="NCBI Taxonomy" id="99300"/>
    <lineage>
        <taxon>Eukaryota</taxon>
        <taxon>Viridiplantae</taxon>
        <taxon>Streptophyta</taxon>
        <taxon>Embryophyta</taxon>
        <taxon>Tracheophyta</taxon>
        <taxon>Spermatophyta</taxon>
        <taxon>Magnoliopsida</taxon>
        <taxon>eudicotyledons</taxon>
        <taxon>Gunneridae</taxon>
        <taxon>Pentapetalae</taxon>
        <taxon>asterids</taxon>
        <taxon>lamiids</taxon>
        <taxon>Lamiales</taxon>
        <taxon>Orobanchaceae</taxon>
        <taxon>Rehmannieae</taxon>
        <taxon>Rehmannia</taxon>
    </lineage>
</organism>
<dbReference type="InterPro" id="IPR007321">
    <property type="entry name" value="Transposase_28"/>
</dbReference>
<accession>A0ABR0VEU6</accession>
<gene>
    <name evidence="3" type="ORF">DH2020_033654</name>
</gene>
<protein>
    <recommendedName>
        <fullName evidence="2">Transposase (putative) gypsy type domain-containing protein</fullName>
    </recommendedName>
</protein>
<comment type="caution">
    <text evidence="3">The sequence shown here is derived from an EMBL/GenBank/DDBJ whole genome shotgun (WGS) entry which is preliminary data.</text>
</comment>
<reference evidence="3 4" key="1">
    <citation type="journal article" date="2021" name="Comput. Struct. Biotechnol. J.">
        <title>De novo genome assembly of the potent medicinal plant Rehmannia glutinosa using nanopore technology.</title>
        <authorList>
            <person name="Ma L."/>
            <person name="Dong C."/>
            <person name="Song C."/>
            <person name="Wang X."/>
            <person name="Zheng X."/>
            <person name="Niu Y."/>
            <person name="Chen S."/>
            <person name="Feng W."/>
        </authorList>
    </citation>
    <scope>NUCLEOTIDE SEQUENCE [LARGE SCALE GENOMIC DNA]</scope>
    <source>
        <strain evidence="3">DH-2019</strain>
    </source>
</reference>
<evidence type="ECO:0000313" key="3">
    <source>
        <dbReference type="EMBL" id="KAK6132552.1"/>
    </source>
</evidence>
<name>A0ABR0VEU6_REHGL</name>
<proteinExistence type="predicted"/>
<evidence type="ECO:0000256" key="1">
    <source>
        <dbReference type="SAM" id="MobiDB-lite"/>
    </source>
</evidence>
<dbReference type="Pfam" id="PF04195">
    <property type="entry name" value="Transposase_28"/>
    <property type="match status" value="1"/>
</dbReference>
<feature type="compositionally biased region" description="Low complexity" evidence="1">
    <location>
        <begin position="160"/>
        <end position="171"/>
    </location>
</feature>
<feature type="region of interest" description="Disordered" evidence="1">
    <location>
        <begin position="155"/>
        <end position="283"/>
    </location>
</feature>